<dbReference type="InterPro" id="IPR049712">
    <property type="entry name" value="Poly_export"/>
</dbReference>
<dbReference type="InterPro" id="IPR019554">
    <property type="entry name" value="Soluble_ligand-bd"/>
</dbReference>
<evidence type="ECO:0000256" key="1">
    <source>
        <dbReference type="ARBA" id="ARBA00022729"/>
    </source>
</evidence>
<keyword evidence="1" id="KW-0732">Signal</keyword>
<dbReference type="InterPro" id="IPR003715">
    <property type="entry name" value="Poly_export_N"/>
</dbReference>
<proteinExistence type="predicted"/>
<dbReference type="GO" id="GO:0015159">
    <property type="term" value="F:polysaccharide transmembrane transporter activity"/>
    <property type="evidence" value="ECO:0007669"/>
    <property type="project" value="InterPro"/>
</dbReference>
<dbReference type="PANTHER" id="PTHR33619">
    <property type="entry name" value="POLYSACCHARIDE EXPORT PROTEIN GFCE-RELATED"/>
    <property type="match status" value="1"/>
</dbReference>
<gene>
    <name evidence="4" type="ORF">F6J89_16950</name>
</gene>
<reference evidence="4" key="1">
    <citation type="submission" date="2019-11" db="EMBL/GenBank/DDBJ databases">
        <title>Genomic insights into an expanded diversity of filamentous marine cyanobacteria reveals the extraordinary biosynthetic potential of Moorea and Okeania.</title>
        <authorList>
            <person name="Ferreira Leao T."/>
            <person name="Wang M."/>
            <person name="Moss N."/>
            <person name="Da Silva R."/>
            <person name="Sanders J."/>
            <person name="Nurk S."/>
            <person name="Gurevich A."/>
            <person name="Humphrey G."/>
            <person name="Reher R."/>
            <person name="Zhu Q."/>
            <person name="Belda-Ferre P."/>
            <person name="Glukhov E."/>
            <person name="Rex R."/>
            <person name="Dorrestein P.C."/>
            <person name="Knight R."/>
            <person name="Pevzner P."/>
            <person name="Gerwick W.H."/>
            <person name="Gerwick L."/>
        </authorList>
    </citation>
    <scope>NUCLEOTIDE SEQUENCE</scope>
    <source>
        <strain evidence="4">SIO1C4</strain>
    </source>
</reference>
<dbReference type="PANTHER" id="PTHR33619:SF3">
    <property type="entry name" value="POLYSACCHARIDE EXPORT PROTEIN GFCE-RELATED"/>
    <property type="match status" value="1"/>
</dbReference>
<feature type="domain" description="Polysaccharide export protein N-terminal" evidence="2">
    <location>
        <begin position="57"/>
        <end position="130"/>
    </location>
</feature>
<sequence length="368" mass="39393">MLNLDKFWQITQSGAVTLLLCSALPLPVLAQLPNLAPTRTLTTTKTEALAFQDAEAVRPVYILGPGDQLEVTVFDYEEFTGTKVILPDGTITLPVIGRVMAADKTPEALAQEIKVRLGEFLVNPVVSINLSTLRPVLVNIAGEVQRPGPVDLRSLTTTTVRQNNTGSVRASLEGVPRVSSALIEAGGVTKNADIRKIVLRRNLPGQRSSTTTINLWDALNSEQAPEDLILQDGDSIFVPKLVAGDTLDPRLVARSSLAPSTVRVRVVGEVKNPGEVQVPPNSSISSAVAIAGGPTDDAKLSEVAFIRLNEEGSVESQELDLSTLTDNQQILEGDVIMVPKKSSANTLDTANRLNGPIGTLLRILDFIF</sequence>
<evidence type="ECO:0000313" key="4">
    <source>
        <dbReference type="EMBL" id="NER29261.1"/>
    </source>
</evidence>
<evidence type="ECO:0000259" key="3">
    <source>
        <dbReference type="Pfam" id="PF10531"/>
    </source>
</evidence>
<name>A0A6B3NHY8_9CYAN</name>
<feature type="domain" description="Soluble ligand binding" evidence="3">
    <location>
        <begin position="263"/>
        <end position="314"/>
    </location>
</feature>
<dbReference type="AlphaFoldDB" id="A0A6B3NHY8"/>
<dbReference type="Gene3D" id="3.10.560.10">
    <property type="entry name" value="Outer membrane lipoprotein wza domain like"/>
    <property type="match status" value="2"/>
</dbReference>
<organism evidence="4">
    <name type="scientific">Symploca sp. SIO1C4</name>
    <dbReference type="NCBI Taxonomy" id="2607765"/>
    <lineage>
        <taxon>Bacteria</taxon>
        <taxon>Bacillati</taxon>
        <taxon>Cyanobacteriota</taxon>
        <taxon>Cyanophyceae</taxon>
        <taxon>Coleofasciculales</taxon>
        <taxon>Coleofasciculaceae</taxon>
        <taxon>Symploca</taxon>
    </lineage>
</organism>
<dbReference type="EMBL" id="JAAHFQ010000337">
    <property type="protein sequence ID" value="NER29261.1"/>
    <property type="molecule type" value="Genomic_DNA"/>
</dbReference>
<evidence type="ECO:0000259" key="2">
    <source>
        <dbReference type="Pfam" id="PF02563"/>
    </source>
</evidence>
<protein>
    <submittedName>
        <fullName evidence="4">Polysaccharide export protein</fullName>
    </submittedName>
</protein>
<comment type="caution">
    <text evidence="4">The sequence shown here is derived from an EMBL/GenBank/DDBJ whole genome shotgun (WGS) entry which is preliminary data.</text>
</comment>
<dbReference type="Pfam" id="PF10531">
    <property type="entry name" value="SLBB"/>
    <property type="match status" value="1"/>
</dbReference>
<accession>A0A6B3NHY8</accession>
<dbReference type="Pfam" id="PF02563">
    <property type="entry name" value="Poly_export"/>
    <property type="match status" value="1"/>
</dbReference>